<evidence type="ECO:0000256" key="4">
    <source>
        <dbReference type="ARBA" id="ARBA00022964"/>
    </source>
</evidence>
<dbReference type="Gene3D" id="2.60.120.620">
    <property type="entry name" value="q2cbj1_9rhob like domain"/>
    <property type="match status" value="1"/>
</dbReference>
<keyword evidence="2" id="KW-0479">Metal-binding</keyword>
<dbReference type="Proteomes" id="UP000054359">
    <property type="component" value="Unassembled WGS sequence"/>
</dbReference>
<dbReference type="InterPro" id="IPR059068">
    <property type="entry name" value="TPR_P4H"/>
</dbReference>
<dbReference type="GO" id="GO:0005783">
    <property type="term" value="C:endoplasmic reticulum"/>
    <property type="evidence" value="ECO:0007669"/>
    <property type="project" value="InterPro"/>
</dbReference>
<keyword evidence="11" id="KW-1185">Reference proteome</keyword>
<dbReference type="Pfam" id="PF08336">
    <property type="entry name" value="P4Ha_N"/>
    <property type="match status" value="1"/>
</dbReference>
<keyword evidence="8" id="KW-1133">Transmembrane helix</keyword>
<feature type="non-terminal residue" evidence="10">
    <location>
        <position position="460"/>
    </location>
</feature>
<dbReference type="OrthoDB" id="420380at2759"/>
<evidence type="ECO:0000256" key="6">
    <source>
        <dbReference type="ARBA" id="ARBA00023004"/>
    </source>
</evidence>
<feature type="domain" description="Prolyl 4-hydroxylase alpha subunit" evidence="9">
    <location>
        <begin position="340"/>
        <end position="460"/>
    </location>
</feature>
<dbReference type="PANTHER" id="PTHR10869:SF244">
    <property type="entry name" value="PROLYL 4-HYDROXYLASE SUBUNIT ALPHA-2"/>
    <property type="match status" value="1"/>
</dbReference>
<dbReference type="Gene3D" id="6.10.140.1460">
    <property type="match status" value="1"/>
</dbReference>
<dbReference type="STRING" id="407821.A0A087U569"/>
<keyword evidence="8" id="KW-0812">Transmembrane</keyword>
<dbReference type="InterPro" id="IPR045054">
    <property type="entry name" value="P4HA-like"/>
</dbReference>
<dbReference type="InterPro" id="IPR011990">
    <property type="entry name" value="TPR-like_helical_dom_sf"/>
</dbReference>
<dbReference type="OMA" id="YLPHFDF"/>
<dbReference type="Gene3D" id="1.25.40.10">
    <property type="entry name" value="Tetratricopeptide repeat domain"/>
    <property type="match status" value="1"/>
</dbReference>
<comment type="cofactor">
    <cofactor evidence="1">
        <name>L-ascorbate</name>
        <dbReference type="ChEBI" id="CHEBI:38290"/>
    </cofactor>
</comment>
<dbReference type="InterPro" id="IPR013547">
    <property type="entry name" value="P4H_N"/>
</dbReference>
<keyword evidence="3" id="KW-0847">Vitamin C</keyword>
<keyword evidence="4" id="KW-0223">Dioxygenase</keyword>
<evidence type="ECO:0000313" key="10">
    <source>
        <dbReference type="EMBL" id="KFM72508.1"/>
    </source>
</evidence>
<feature type="transmembrane region" description="Helical" evidence="8">
    <location>
        <begin position="12"/>
        <end position="35"/>
    </location>
</feature>
<evidence type="ECO:0000256" key="3">
    <source>
        <dbReference type="ARBA" id="ARBA00022896"/>
    </source>
</evidence>
<protein>
    <submittedName>
        <fullName evidence="10">Prolyl 4-hydroxylase subunit alpha-2</fullName>
    </submittedName>
</protein>
<proteinExistence type="predicted"/>
<feature type="compositionally biased region" description="Acidic residues" evidence="7">
    <location>
        <begin position="274"/>
        <end position="285"/>
    </location>
</feature>
<evidence type="ECO:0000256" key="8">
    <source>
        <dbReference type="SAM" id="Phobius"/>
    </source>
</evidence>
<dbReference type="FunFam" id="2.60.120.620:FF:000046">
    <property type="entry name" value="Predicted protein"/>
    <property type="match status" value="1"/>
</dbReference>
<name>A0A087U569_STEMI</name>
<accession>A0A087U569</accession>
<dbReference type="SUPFAM" id="SSF48452">
    <property type="entry name" value="TPR-like"/>
    <property type="match status" value="1"/>
</dbReference>
<evidence type="ECO:0000256" key="2">
    <source>
        <dbReference type="ARBA" id="ARBA00022723"/>
    </source>
</evidence>
<gene>
    <name evidence="10" type="ORF">X975_26753</name>
</gene>
<organism evidence="10 11">
    <name type="scientific">Stegodyphus mimosarum</name>
    <name type="common">African social velvet spider</name>
    <dbReference type="NCBI Taxonomy" id="407821"/>
    <lineage>
        <taxon>Eukaryota</taxon>
        <taxon>Metazoa</taxon>
        <taxon>Ecdysozoa</taxon>
        <taxon>Arthropoda</taxon>
        <taxon>Chelicerata</taxon>
        <taxon>Arachnida</taxon>
        <taxon>Araneae</taxon>
        <taxon>Araneomorphae</taxon>
        <taxon>Entelegynae</taxon>
        <taxon>Eresoidea</taxon>
        <taxon>Eresidae</taxon>
        <taxon>Stegodyphus</taxon>
    </lineage>
</organism>
<dbReference type="AlphaFoldDB" id="A0A087U569"/>
<dbReference type="GO" id="GO:0005506">
    <property type="term" value="F:iron ion binding"/>
    <property type="evidence" value="ECO:0007669"/>
    <property type="project" value="InterPro"/>
</dbReference>
<keyword evidence="5" id="KW-0560">Oxidoreductase</keyword>
<dbReference type="InterPro" id="IPR006620">
    <property type="entry name" value="Pro_4_hyd_alph"/>
</dbReference>
<dbReference type="GO" id="GO:0031418">
    <property type="term" value="F:L-ascorbic acid binding"/>
    <property type="evidence" value="ECO:0007669"/>
    <property type="project" value="UniProtKB-KW"/>
</dbReference>
<evidence type="ECO:0000256" key="1">
    <source>
        <dbReference type="ARBA" id="ARBA00001961"/>
    </source>
</evidence>
<keyword evidence="6" id="KW-0408">Iron</keyword>
<evidence type="ECO:0000256" key="5">
    <source>
        <dbReference type="ARBA" id="ARBA00023002"/>
    </source>
</evidence>
<keyword evidence="8" id="KW-0472">Membrane</keyword>
<dbReference type="EMBL" id="KK118229">
    <property type="protein sequence ID" value="KFM72508.1"/>
    <property type="molecule type" value="Genomic_DNA"/>
</dbReference>
<dbReference type="SMART" id="SM00702">
    <property type="entry name" value="P4Hc"/>
    <property type="match status" value="1"/>
</dbReference>
<reference evidence="10 11" key="1">
    <citation type="submission" date="2013-11" db="EMBL/GenBank/DDBJ databases">
        <title>Genome sequencing of Stegodyphus mimosarum.</title>
        <authorList>
            <person name="Bechsgaard J."/>
        </authorList>
    </citation>
    <scope>NUCLEOTIDE SEQUENCE [LARGE SCALE GENOMIC DNA]</scope>
</reference>
<dbReference type="FunFam" id="1.25.40.10:FF:000006">
    <property type="entry name" value="Prolyl 4-hydroxylase subunit alpha 2"/>
    <property type="match status" value="1"/>
</dbReference>
<dbReference type="GO" id="GO:0004656">
    <property type="term" value="F:procollagen-proline 4-dioxygenase activity"/>
    <property type="evidence" value="ECO:0007669"/>
    <property type="project" value="InterPro"/>
</dbReference>
<feature type="region of interest" description="Disordered" evidence="7">
    <location>
        <begin position="269"/>
        <end position="289"/>
    </location>
</feature>
<dbReference type="PANTHER" id="PTHR10869">
    <property type="entry name" value="PROLYL 4-HYDROXYLASE ALPHA SUBUNIT"/>
    <property type="match status" value="1"/>
</dbReference>
<sequence>MQVQSMKWQRIIVFIYVSVLSVILIVKSELFTAVVDLEKLLYTEGEIVKTLEKYIEREEQRLEKVRWLSREYEKLHNTASKDVETFLSNPVNAYLLVKRLTVDWKNAEYLIDGADSKAIIENITQQSQLQFPDDEDLSGAASALMRLQDTYLLDTATLARGQIEGTVTSSELSAGDCFELGRQAYNNRDYYHTLLWMQESLDRFEKEDVKTVSKSDVLEYMAYSSYVLGNIRHALKLTQDLITVDPDHPRAQGNLAYYQQAVLKEDTHKRGDDGFEVQDDEDSLDQDPRGLERDTYEMLCRGESVKSAEEESKLHCRYITNNSPYLLLQPVKEEELHLKPRLIVYHDILSDHEIEVIKYLAQPRLARATVQNSKSGALEIASYRISKSAWLKDGDHEVVARLSQRIRDITGLETDTAEELQVVNYGIGGHYEPHYDFARKEEKNAFKNLGTGNRIATWIN</sequence>
<evidence type="ECO:0000259" key="9">
    <source>
        <dbReference type="SMART" id="SM00702"/>
    </source>
</evidence>
<evidence type="ECO:0000256" key="7">
    <source>
        <dbReference type="SAM" id="MobiDB-lite"/>
    </source>
</evidence>
<dbReference type="Pfam" id="PF23558">
    <property type="entry name" value="TPR_P4H"/>
    <property type="match status" value="1"/>
</dbReference>
<evidence type="ECO:0000313" key="11">
    <source>
        <dbReference type="Proteomes" id="UP000054359"/>
    </source>
</evidence>